<evidence type="ECO:0008006" key="3">
    <source>
        <dbReference type="Google" id="ProtNLM"/>
    </source>
</evidence>
<dbReference type="InterPro" id="IPR009874">
    <property type="entry name" value="DUF1428"/>
</dbReference>
<dbReference type="Proteomes" id="UP000045978">
    <property type="component" value="Unassembled WGS sequence"/>
</dbReference>
<dbReference type="AlphaFoldDB" id="A0A0K3A4M6"/>
<dbReference type="SUPFAM" id="SSF54909">
    <property type="entry name" value="Dimeric alpha+beta barrel"/>
    <property type="match status" value="1"/>
</dbReference>
<sequence>MSYVDGFVLAVPTANKKKFLEHARIDSVFIECGALRVLECWGDDVSRGQQTDFFRAVDARTTRRWCSRGSNGRTRPPATPA</sequence>
<evidence type="ECO:0000313" key="2">
    <source>
        <dbReference type="Proteomes" id="UP000045978"/>
    </source>
</evidence>
<dbReference type="InterPro" id="IPR011008">
    <property type="entry name" value="Dimeric_a/b-barrel"/>
</dbReference>
<evidence type="ECO:0000313" key="1">
    <source>
        <dbReference type="EMBL" id="CTP93106.1"/>
    </source>
</evidence>
<proteinExistence type="predicted"/>
<gene>
    <name evidence="1" type="ORF">XTPLMG730_3751</name>
</gene>
<reference evidence="1 2" key="1">
    <citation type="submission" date="2015-07" db="EMBL/GenBank/DDBJ databases">
        <authorList>
            <person name="Noorani M."/>
        </authorList>
    </citation>
    <scope>NUCLEOTIDE SEQUENCE [LARGE SCALE GENOMIC DNA]</scope>
    <source>
        <strain evidence="1">LMG730</strain>
    </source>
</reference>
<protein>
    <recommendedName>
        <fullName evidence="3">DUF1428 domain-containing protein</fullName>
    </recommendedName>
</protein>
<dbReference type="Gene3D" id="3.30.70.100">
    <property type="match status" value="1"/>
</dbReference>
<name>A0A0K3A4M6_9XANT</name>
<dbReference type="EMBL" id="CXOJ01000123">
    <property type="protein sequence ID" value="CTP93106.1"/>
    <property type="molecule type" value="Genomic_DNA"/>
</dbReference>
<organism evidence="1 2">
    <name type="scientific">Xanthomonas graminis pv. phlei</name>
    <dbReference type="NCBI Taxonomy" id="487906"/>
    <lineage>
        <taxon>Bacteria</taxon>
        <taxon>Pseudomonadati</taxon>
        <taxon>Pseudomonadota</taxon>
        <taxon>Gammaproteobacteria</taxon>
        <taxon>Lysobacterales</taxon>
        <taxon>Lysobacteraceae</taxon>
        <taxon>Xanthomonas</taxon>
        <taxon>Xanthomonas translucens group</taxon>
        <taxon>Xanthomonas graminis</taxon>
    </lineage>
</organism>
<dbReference type="Pfam" id="PF07237">
    <property type="entry name" value="DUF1428"/>
    <property type="match status" value="1"/>
</dbReference>
<accession>A0A0K3A4M6</accession>